<dbReference type="EMBL" id="CAJPVJ010006845">
    <property type="protein sequence ID" value="CAG2170789.1"/>
    <property type="molecule type" value="Genomic_DNA"/>
</dbReference>
<evidence type="ECO:0000256" key="8">
    <source>
        <dbReference type="ARBA" id="ARBA00023022"/>
    </source>
</evidence>
<dbReference type="PANTHER" id="PTHR45828:SF9">
    <property type="entry name" value="CELL WALL INTEGRITY AND STRESS RESPONSE COMPONENT 4-LIKE-RELATED"/>
    <property type="match status" value="1"/>
</dbReference>
<feature type="region of interest" description="Disordered" evidence="9">
    <location>
        <begin position="116"/>
        <end position="145"/>
    </location>
</feature>
<keyword evidence="3" id="KW-0964">Secreted</keyword>
<dbReference type="EMBL" id="OC921670">
    <property type="protein sequence ID" value="CAD7653602.1"/>
    <property type="molecule type" value="Genomic_DNA"/>
</dbReference>
<keyword evidence="7" id="KW-0391">Immunity</keyword>
<evidence type="ECO:0000313" key="11">
    <source>
        <dbReference type="EMBL" id="CAD7653602.1"/>
    </source>
</evidence>
<dbReference type="InterPro" id="IPR051237">
    <property type="entry name" value="Ferric-chelate_Red/DefProt"/>
</dbReference>
<gene>
    <name evidence="11" type="ORF">ONB1V03_LOCUS10255</name>
</gene>
<evidence type="ECO:0000256" key="5">
    <source>
        <dbReference type="ARBA" id="ARBA00022588"/>
    </source>
</evidence>
<evidence type="ECO:0000256" key="3">
    <source>
        <dbReference type="ARBA" id="ARBA00022525"/>
    </source>
</evidence>
<keyword evidence="8" id="KW-0044">Antibiotic</keyword>
<keyword evidence="6" id="KW-0732">Signal</keyword>
<evidence type="ECO:0000256" key="2">
    <source>
        <dbReference type="ARBA" id="ARBA00008501"/>
    </source>
</evidence>
<dbReference type="GO" id="GO:0005576">
    <property type="term" value="C:extracellular region"/>
    <property type="evidence" value="ECO:0007669"/>
    <property type="project" value="UniProtKB-SubCell"/>
</dbReference>
<dbReference type="CDD" id="cd08544">
    <property type="entry name" value="Reeler"/>
    <property type="match status" value="1"/>
</dbReference>
<keyword evidence="12" id="KW-1185">Reference proteome</keyword>
<accession>A0A7R9M5C5</accession>
<evidence type="ECO:0000259" key="10">
    <source>
        <dbReference type="Pfam" id="PF02014"/>
    </source>
</evidence>
<organism evidence="11">
    <name type="scientific">Oppiella nova</name>
    <dbReference type="NCBI Taxonomy" id="334625"/>
    <lineage>
        <taxon>Eukaryota</taxon>
        <taxon>Metazoa</taxon>
        <taxon>Ecdysozoa</taxon>
        <taxon>Arthropoda</taxon>
        <taxon>Chelicerata</taxon>
        <taxon>Arachnida</taxon>
        <taxon>Acari</taxon>
        <taxon>Acariformes</taxon>
        <taxon>Sarcoptiformes</taxon>
        <taxon>Oribatida</taxon>
        <taxon>Brachypylina</taxon>
        <taxon>Oppioidea</taxon>
        <taxon>Oppiidae</taxon>
        <taxon>Oppiella</taxon>
    </lineage>
</organism>
<comment type="similarity">
    <text evidence="2">Belongs to the insect defense protein family.</text>
</comment>
<evidence type="ECO:0000256" key="4">
    <source>
        <dbReference type="ARBA" id="ARBA00022529"/>
    </source>
</evidence>
<dbReference type="AlphaFoldDB" id="A0A7R9M5C5"/>
<dbReference type="Gene3D" id="2.60.40.4060">
    <property type="entry name" value="Reeler domain"/>
    <property type="match status" value="1"/>
</dbReference>
<evidence type="ECO:0000313" key="12">
    <source>
        <dbReference type="Proteomes" id="UP000728032"/>
    </source>
</evidence>
<dbReference type="GO" id="GO:0045087">
    <property type="term" value="P:innate immune response"/>
    <property type="evidence" value="ECO:0007669"/>
    <property type="project" value="UniProtKB-KW"/>
</dbReference>
<dbReference type="InterPro" id="IPR042307">
    <property type="entry name" value="Reeler_sf"/>
</dbReference>
<keyword evidence="4" id="KW-0929">Antimicrobial</keyword>
<sequence>MTYELLIIVSVPLSNFTMITRELLRLFLLISPLIAIISAYSHGAPTKSCQTLYPGHGVDKQYGQAPYEIRSSLGPNGNVVVTIDAKGGLPFTGFMLQARYVTDRENIVNGKFSEDKNSQTRNCNGDNPLLFERDRDVDRGGGNLQ</sequence>
<name>A0A7R9M5C5_9ACAR</name>
<dbReference type="Proteomes" id="UP000728032">
    <property type="component" value="Unassembled WGS sequence"/>
</dbReference>
<evidence type="ECO:0000256" key="6">
    <source>
        <dbReference type="ARBA" id="ARBA00022729"/>
    </source>
</evidence>
<evidence type="ECO:0000256" key="9">
    <source>
        <dbReference type="SAM" id="MobiDB-lite"/>
    </source>
</evidence>
<protein>
    <recommendedName>
        <fullName evidence="10">Reelin domain-containing protein</fullName>
    </recommendedName>
</protein>
<evidence type="ECO:0000256" key="7">
    <source>
        <dbReference type="ARBA" id="ARBA00022859"/>
    </source>
</evidence>
<keyword evidence="5" id="KW-0399">Innate immunity</keyword>
<evidence type="ECO:0000256" key="1">
    <source>
        <dbReference type="ARBA" id="ARBA00004613"/>
    </source>
</evidence>
<comment type="subcellular location">
    <subcellularLocation>
        <location evidence="1">Secreted</location>
    </subcellularLocation>
</comment>
<reference evidence="11" key="1">
    <citation type="submission" date="2020-11" db="EMBL/GenBank/DDBJ databases">
        <authorList>
            <person name="Tran Van P."/>
        </authorList>
    </citation>
    <scope>NUCLEOTIDE SEQUENCE</scope>
</reference>
<dbReference type="GO" id="GO:0016020">
    <property type="term" value="C:membrane"/>
    <property type="evidence" value="ECO:0007669"/>
    <property type="project" value="TreeGrafter"/>
</dbReference>
<dbReference type="InterPro" id="IPR002861">
    <property type="entry name" value="Reeler_dom"/>
</dbReference>
<feature type="domain" description="Reelin" evidence="10">
    <location>
        <begin position="49"/>
        <end position="125"/>
    </location>
</feature>
<dbReference type="Pfam" id="PF02014">
    <property type="entry name" value="Reeler"/>
    <property type="match status" value="1"/>
</dbReference>
<dbReference type="PANTHER" id="PTHR45828">
    <property type="entry name" value="CYTOCHROME B561/FERRIC REDUCTASE TRANSMEMBRANE"/>
    <property type="match status" value="1"/>
</dbReference>
<dbReference type="OrthoDB" id="6488868at2759"/>
<dbReference type="GO" id="GO:0042742">
    <property type="term" value="P:defense response to bacterium"/>
    <property type="evidence" value="ECO:0007669"/>
    <property type="project" value="UniProtKB-KW"/>
</dbReference>
<proteinExistence type="inferred from homology"/>